<dbReference type="Proteomes" id="UP001589710">
    <property type="component" value="Unassembled WGS sequence"/>
</dbReference>
<dbReference type="Pfam" id="PF00266">
    <property type="entry name" value="Aminotran_5"/>
    <property type="match status" value="1"/>
</dbReference>
<dbReference type="Gene3D" id="3.40.640.10">
    <property type="entry name" value="Type I PLP-dependent aspartate aminotransferase-like (Major domain)"/>
    <property type="match status" value="1"/>
</dbReference>
<evidence type="ECO:0000313" key="5">
    <source>
        <dbReference type="Proteomes" id="UP001589710"/>
    </source>
</evidence>
<dbReference type="PANTHER" id="PTHR32328">
    <property type="entry name" value="L-SERYL-TRNA(SEC) SELENIUM TRANSFERASE"/>
    <property type="match status" value="1"/>
</dbReference>
<evidence type="ECO:0000259" key="3">
    <source>
        <dbReference type="Pfam" id="PF00266"/>
    </source>
</evidence>
<feature type="domain" description="Aminotransferase class V" evidence="3">
    <location>
        <begin position="181"/>
        <end position="273"/>
    </location>
</feature>
<dbReference type="GO" id="GO:0008483">
    <property type="term" value="F:transaminase activity"/>
    <property type="evidence" value="ECO:0007669"/>
    <property type="project" value="UniProtKB-KW"/>
</dbReference>
<reference evidence="4 5" key="1">
    <citation type="submission" date="2024-09" db="EMBL/GenBank/DDBJ databases">
        <authorList>
            <person name="Sun Q."/>
            <person name="Mori K."/>
        </authorList>
    </citation>
    <scope>NUCLEOTIDE SEQUENCE [LARGE SCALE GENOMIC DNA]</scope>
    <source>
        <strain evidence="4 5">JCM 3331</strain>
    </source>
</reference>
<organism evidence="4 5">
    <name type="scientific">Streptomyces yanii</name>
    <dbReference type="NCBI Taxonomy" id="78510"/>
    <lineage>
        <taxon>Bacteria</taxon>
        <taxon>Bacillati</taxon>
        <taxon>Actinomycetota</taxon>
        <taxon>Actinomycetes</taxon>
        <taxon>Kitasatosporales</taxon>
        <taxon>Streptomycetaceae</taxon>
        <taxon>Streptomyces</taxon>
    </lineage>
</organism>
<dbReference type="InterPro" id="IPR000192">
    <property type="entry name" value="Aminotrans_V_dom"/>
</dbReference>
<evidence type="ECO:0000313" key="4">
    <source>
        <dbReference type="EMBL" id="MFB9571853.1"/>
    </source>
</evidence>
<protein>
    <submittedName>
        <fullName evidence="4">Aminotransferase class V-fold PLP-dependent enzyme</fullName>
    </submittedName>
</protein>
<gene>
    <name evidence="4" type="ORF">ACFFTL_05735</name>
</gene>
<dbReference type="InterPro" id="IPR006311">
    <property type="entry name" value="TAT_signal"/>
</dbReference>
<dbReference type="SUPFAM" id="SSF53383">
    <property type="entry name" value="PLP-dependent transferases"/>
    <property type="match status" value="1"/>
</dbReference>
<keyword evidence="5" id="KW-1185">Reference proteome</keyword>
<evidence type="ECO:0000256" key="1">
    <source>
        <dbReference type="ARBA" id="ARBA00001933"/>
    </source>
</evidence>
<dbReference type="PROSITE" id="PS51318">
    <property type="entry name" value="TAT"/>
    <property type="match status" value="1"/>
</dbReference>
<dbReference type="PANTHER" id="PTHR32328:SF0">
    <property type="entry name" value="L-SERYL-TRNA(SEC) SELENIUM TRANSFERASE"/>
    <property type="match status" value="1"/>
</dbReference>
<sequence>MQTEGISRRAILGGGAATAGALTLGPLLGNTAVAADNATPAGAAAAQAAKTDYAAIGVRPLINGRGTFTVLSGSLMLPEVRNAIDKAAREYVQLDELADAIGKRLGELTQSEFGLVSSGCSAALGHAAAACVAGGNPDLHVQLPDLTGFRKTEAIIPRHSRNVYEAAISATGLKVVEVDTREELKAALGPQTALVYIMAMPRVDASELDTRTICDIAHAANVPVLVDAAAEILTIPNVHLERGADLVAYSGGKALRGPQSAGILLGREDLVRAAWVHSAPHHGWARGFKVGKEEAMGMLAAVEMWVQRDHEAEYATWTSWLKTISRRVSVVDGVSSEILQPEGLSNRTPSLRILWNAAKLGVAGQTIVDTLYNGAPRIAINAASSGGQTGLSITPYMLEPSNEKTIADEVVKLLKNPPAAPEPPKPPTVDATGTWALKITYAAGTSTAHELKLSQDGARITGTHSGEFVSRPATGSVSGATVSVRSRYGEEHGDSLDYTFTGTVDGDGFSGDLSLGEYLGASFTATRQS</sequence>
<comment type="cofactor">
    <cofactor evidence="1">
        <name>pyridoxal 5'-phosphate</name>
        <dbReference type="ChEBI" id="CHEBI:597326"/>
    </cofactor>
</comment>
<proteinExistence type="predicted"/>
<evidence type="ECO:0000256" key="2">
    <source>
        <dbReference type="ARBA" id="ARBA00022898"/>
    </source>
</evidence>
<keyword evidence="4" id="KW-0032">Aminotransferase</keyword>
<comment type="caution">
    <text evidence="4">The sequence shown here is derived from an EMBL/GenBank/DDBJ whole genome shotgun (WGS) entry which is preliminary data.</text>
</comment>
<accession>A0ABV5R1X0</accession>
<dbReference type="InterPro" id="IPR015424">
    <property type="entry name" value="PyrdxlP-dep_Trfase"/>
</dbReference>
<keyword evidence="4" id="KW-0808">Transferase</keyword>
<dbReference type="RefSeq" id="WP_345519699.1">
    <property type="nucleotide sequence ID" value="NZ_BAAAXD010000055.1"/>
</dbReference>
<dbReference type="InterPro" id="IPR015421">
    <property type="entry name" value="PyrdxlP-dep_Trfase_major"/>
</dbReference>
<dbReference type="EMBL" id="JBHMCG010000023">
    <property type="protein sequence ID" value="MFB9571853.1"/>
    <property type="molecule type" value="Genomic_DNA"/>
</dbReference>
<keyword evidence="2" id="KW-0663">Pyridoxal phosphate</keyword>
<name>A0ABV5R1X0_9ACTN</name>